<dbReference type="Proteomes" id="UP000825935">
    <property type="component" value="Chromosome 22"/>
</dbReference>
<protein>
    <submittedName>
        <fullName evidence="1">Uncharacterized protein</fullName>
    </submittedName>
</protein>
<evidence type="ECO:0000313" key="1">
    <source>
        <dbReference type="EMBL" id="KAH7307663.1"/>
    </source>
</evidence>
<organism evidence="1 2">
    <name type="scientific">Ceratopteris richardii</name>
    <name type="common">Triangle waterfern</name>
    <dbReference type="NCBI Taxonomy" id="49495"/>
    <lineage>
        <taxon>Eukaryota</taxon>
        <taxon>Viridiplantae</taxon>
        <taxon>Streptophyta</taxon>
        <taxon>Embryophyta</taxon>
        <taxon>Tracheophyta</taxon>
        <taxon>Polypodiopsida</taxon>
        <taxon>Polypodiidae</taxon>
        <taxon>Polypodiales</taxon>
        <taxon>Pteridineae</taxon>
        <taxon>Pteridaceae</taxon>
        <taxon>Parkerioideae</taxon>
        <taxon>Ceratopteris</taxon>
    </lineage>
</organism>
<dbReference type="OrthoDB" id="1685715at2759"/>
<gene>
    <name evidence="1" type="ORF">KP509_22G071300</name>
</gene>
<comment type="caution">
    <text evidence="1">The sequence shown here is derived from an EMBL/GenBank/DDBJ whole genome shotgun (WGS) entry which is preliminary data.</text>
</comment>
<dbReference type="AlphaFoldDB" id="A0A8T2S863"/>
<accession>A0A8T2S863</accession>
<sequence>MAITHAYVPWLCFDDEFAHPEIRIGGFSDSKVSLPPQRWDSLQLSHEDCKENMCRALATSAVSKEKRLLKRSNSFGIFCSSKASPSMILERVHDWFYTECMNGKLSLRHQVLLGYWIGPEQGDGWGYVEAYLVPSCL</sequence>
<dbReference type="EMBL" id="CM035427">
    <property type="protein sequence ID" value="KAH7307663.1"/>
    <property type="molecule type" value="Genomic_DNA"/>
</dbReference>
<name>A0A8T2S863_CERRI</name>
<reference evidence="1" key="1">
    <citation type="submission" date="2021-08" db="EMBL/GenBank/DDBJ databases">
        <title>WGS assembly of Ceratopteris richardii.</title>
        <authorList>
            <person name="Marchant D.B."/>
            <person name="Chen G."/>
            <person name="Jenkins J."/>
            <person name="Shu S."/>
            <person name="Leebens-Mack J."/>
            <person name="Grimwood J."/>
            <person name="Schmutz J."/>
            <person name="Soltis P."/>
            <person name="Soltis D."/>
            <person name="Chen Z.-H."/>
        </authorList>
    </citation>
    <scope>NUCLEOTIDE SEQUENCE</scope>
    <source>
        <strain evidence="1">Whitten #5841</strain>
        <tissue evidence="1">Leaf</tissue>
    </source>
</reference>
<evidence type="ECO:0000313" key="2">
    <source>
        <dbReference type="Proteomes" id="UP000825935"/>
    </source>
</evidence>
<keyword evidence="2" id="KW-1185">Reference proteome</keyword>
<proteinExistence type="predicted"/>